<dbReference type="Pfam" id="PF01656">
    <property type="entry name" value="CbiA"/>
    <property type="match status" value="1"/>
</dbReference>
<dbReference type="GO" id="GO:0042242">
    <property type="term" value="F:cobyrinic acid a,c-diamide synthase activity"/>
    <property type="evidence" value="ECO:0007669"/>
    <property type="project" value="InterPro"/>
</dbReference>
<evidence type="ECO:0000256" key="1">
    <source>
        <dbReference type="ARBA" id="ARBA00001946"/>
    </source>
</evidence>
<comment type="similarity">
    <text evidence="7">Belongs to the CobB/CbiA family.</text>
</comment>
<comment type="function">
    <text evidence="7">Catalyzes the ATP-dependent amidation of the two carboxylate groups at positions a and c of hydrogenobyrinate, using either L-glutamine or ammonia as the nitrogen source.</text>
</comment>
<reference evidence="10 11" key="1">
    <citation type="submission" date="2015-09" db="EMBL/GenBank/DDBJ databases">
        <authorList>
            <consortium name="Pathogen Informatics"/>
        </authorList>
    </citation>
    <scope>NUCLEOTIDE SEQUENCE [LARGE SCALE GENOMIC DNA]</scope>
    <source>
        <strain evidence="10 11">2789STDY5608823</strain>
    </source>
</reference>
<dbReference type="PANTHER" id="PTHR43873">
    <property type="entry name" value="COBYRINATE A,C-DIAMIDE SYNTHASE"/>
    <property type="match status" value="1"/>
</dbReference>
<dbReference type="InterPro" id="IPR029062">
    <property type="entry name" value="Class_I_gatase-like"/>
</dbReference>
<dbReference type="SUPFAM" id="SSF52317">
    <property type="entry name" value="Class I glutamine amidotransferase-like"/>
    <property type="match status" value="1"/>
</dbReference>
<keyword evidence="2 7" id="KW-0436">Ligase</keyword>
<dbReference type="Proteomes" id="UP000095468">
    <property type="component" value="Unassembled WGS sequence"/>
</dbReference>
<dbReference type="GO" id="GO:0009236">
    <property type="term" value="P:cobalamin biosynthetic process"/>
    <property type="evidence" value="ECO:0007669"/>
    <property type="project" value="UniProtKB-UniRule"/>
</dbReference>
<sequence length="460" mass="49323">MSTSIPRFMVAAPSSGSGKTVVMCALLRALARRGLACAAFKCGPDYIDPLFHRRVVGARSGNLDGFFTDAPTLRALLARGAAGADVAVLEGVMGFYDGMAPGVADASSYQVARDTETPVILVVNGRGASLSLAAVIRGIAEFLPCANVRGVVLNKTSAAACAYAAPPIEKHTGVAVLGNIPADEAFSLESRHLGLVTADEVERLSARIDKMAELVEKSVDIGRLLEIAATAPDIREEPYRLEPIAGARPIVAVARDEAFSFYYEENLRALEDLGCELAFFSPLCDSDLPRGTSALYLGGGYPELHARQLSENAPMREAVRRAVESGMPTVAECGGFLYLQHEIADSEGRRWPVAGALEGSSENGGRLSHFGYVELTSQRDGLYGPRGTRIRAHEFHYWQSTCPGGDFWAQKPRRDKGWPCMTTTPSLVAGFPHVYYPANPDVARAFASAAASFAERRRHG</sequence>
<evidence type="ECO:0000256" key="6">
    <source>
        <dbReference type="ARBA" id="ARBA00022962"/>
    </source>
</evidence>
<keyword evidence="4 7" id="KW-0067">ATP-binding</keyword>
<dbReference type="InterPro" id="IPR011698">
    <property type="entry name" value="GATase_3"/>
</dbReference>
<evidence type="ECO:0000256" key="3">
    <source>
        <dbReference type="ARBA" id="ARBA00022741"/>
    </source>
</evidence>
<comment type="pathway">
    <text evidence="7">Cofactor biosynthesis; adenosylcobalamin biosynthesis; cob(II)yrinate a,c-diamide from precorrin-2 (aerobic route): step 9/10.</text>
</comment>
<dbReference type="NCBIfam" id="TIGR00379">
    <property type="entry name" value="cobB"/>
    <property type="match status" value="1"/>
</dbReference>
<feature type="site" description="Increases nucleophilicity of active site Cys" evidence="7">
    <location>
        <position position="433"/>
    </location>
</feature>
<evidence type="ECO:0000256" key="2">
    <source>
        <dbReference type="ARBA" id="ARBA00022598"/>
    </source>
</evidence>
<dbReference type="CDD" id="cd03130">
    <property type="entry name" value="GATase1_CobB"/>
    <property type="match status" value="1"/>
</dbReference>
<evidence type="ECO:0000256" key="7">
    <source>
        <dbReference type="HAMAP-Rule" id="MF_00027"/>
    </source>
</evidence>
<organism evidence="10 11">
    <name type="scientific">Collinsella aerofaciens</name>
    <dbReference type="NCBI Taxonomy" id="74426"/>
    <lineage>
        <taxon>Bacteria</taxon>
        <taxon>Bacillati</taxon>
        <taxon>Actinomycetota</taxon>
        <taxon>Coriobacteriia</taxon>
        <taxon>Coriobacteriales</taxon>
        <taxon>Coriobacteriaceae</taxon>
        <taxon>Collinsella</taxon>
    </lineage>
</organism>
<evidence type="ECO:0000313" key="10">
    <source>
        <dbReference type="EMBL" id="CUO14559.1"/>
    </source>
</evidence>
<comment type="miscellaneous">
    <text evidence="7">The a and c carboxylates of hydrogenobyrinate are activated for nucleophilic attack via formation of a phosphorylated intermediate by ATP. CobB catalyzes first the amidation of the c-carboxylate, and then that of the a-carboxylate.</text>
</comment>
<dbReference type="PANTHER" id="PTHR43873:SF1">
    <property type="entry name" value="COBYRINATE A,C-DIAMIDE SYNTHASE"/>
    <property type="match status" value="1"/>
</dbReference>
<comment type="cofactor">
    <cofactor evidence="1 7">
        <name>Mg(2+)</name>
        <dbReference type="ChEBI" id="CHEBI:18420"/>
    </cofactor>
</comment>
<accession>A0A174CQR9</accession>
<dbReference type="HAMAP" id="MF_00027">
    <property type="entry name" value="CobB_CbiA"/>
    <property type="match status" value="1"/>
</dbReference>
<feature type="domain" description="CobB/CobQ-like glutamine amidotransferase" evidence="9">
    <location>
        <begin position="251"/>
        <end position="399"/>
    </location>
</feature>
<gene>
    <name evidence="10" type="primary">cobB_2</name>
    <name evidence="7" type="synonym">cobB</name>
    <name evidence="10" type="ORF">ERS852381_01129</name>
</gene>
<dbReference type="Gene3D" id="3.40.50.300">
    <property type="entry name" value="P-loop containing nucleotide triphosphate hydrolases"/>
    <property type="match status" value="2"/>
</dbReference>
<keyword evidence="3 7" id="KW-0547">Nucleotide-binding</keyword>
<proteinExistence type="inferred from homology"/>
<evidence type="ECO:0000259" key="8">
    <source>
        <dbReference type="Pfam" id="PF01656"/>
    </source>
</evidence>
<dbReference type="Pfam" id="PF07685">
    <property type="entry name" value="GATase_3"/>
    <property type="match status" value="1"/>
</dbReference>
<dbReference type="PROSITE" id="PS51274">
    <property type="entry name" value="GATASE_COBBQ"/>
    <property type="match status" value="1"/>
</dbReference>
<dbReference type="SUPFAM" id="SSF52540">
    <property type="entry name" value="P-loop containing nucleoside triphosphate hydrolases"/>
    <property type="match status" value="1"/>
</dbReference>
<dbReference type="GO" id="GO:0043802">
    <property type="term" value="F:hydrogenobyrinic acid a,c-diamide synthase (glutamine-hydrolysing) activity"/>
    <property type="evidence" value="ECO:0007669"/>
    <property type="project" value="UniProtKB-UniRule"/>
</dbReference>
<evidence type="ECO:0000313" key="11">
    <source>
        <dbReference type="Proteomes" id="UP000095468"/>
    </source>
</evidence>
<dbReference type="InterPro" id="IPR004484">
    <property type="entry name" value="CbiA/CobB_synth"/>
</dbReference>
<name>A0A174CQR9_9ACTN</name>
<dbReference type="GO" id="GO:0005524">
    <property type="term" value="F:ATP binding"/>
    <property type="evidence" value="ECO:0007669"/>
    <property type="project" value="UniProtKB-UniRule"/>
</dbReference>
<comment type="domain">
    <text evidence="7">Comprises of two domains. The C-terminal domain contains the binding site for glutamine and catalyzes the hydrolysis of this substrate to glutamate and ammonia. The N-terminal domain is anticipated to bind ATP and hydrogenobyrinate and catalyzes the ultimate synthesis of the diamide product. The ammonia produced via the glutaminase domain is probably translocated to the adjacent domain via a molecular tunnel, where it reacts with an activated intermediate.</text>
</comment>
<evidence type="ECO:0000256" key="4">
    <source>
        <dbReference type="ARBA" id="ARBA00022840"/>
    </source>
</evidence>
<dbReference type="RefSeq" id="WP_253276055.1">
    <property type="nucleotide sequence ID" value="NZ_CYYP01000008.1"/>
</dbReference>
<dbReference type="InterPro" id="IPR002586">
    <property type="entry name" value="CobQ/CobB/MinD/ParA_Nub-bd_dom"/>
</dbReference>
<dbReference type="NCBIfam" id="NF002204">
    <property type="entry name" value="PRK01077.1"/>
    <property type="match status" value="1"/>
</dbReference>
<dbReference type="Gene3D" id="3.40.50.880">
    <property type="match status" value="1"/>
</dbReference>
<protein>
    <recommendedName>
        <fullName evidence="7">Hydrogenobyrinate a,c-diamide synthase</fullName>
        <ecNumber evidence="7">6.3.5.9</ecNumber>
    </recommendedName>
    <alternativeName>
        <fullName evidence="7">Hydrogenobyrinic acid a,c-diamide synthase</fullName>
    </alternativeName>
</protein>
<dbReference type="EMBL" id="CYYP01000008">
    <property type="protein sequence ID" value="CUO14559.1"/>
    <property type="molecule type" value="Genomic_DNA"/>
</dbReference>
<evidence type="ECO:0000256" key="5">
    <source>
        <dbReference type="ARBA" id="ARBA00022842"/>
    </source>
</evidence>
<feature type="active site" description="Nucleophile" evidence="7">
    <location>
        <position position="333"/>
    </location>
</feature>
<dbReference type="EC" id="6.3.5.9" evidence="7"/>
<feature type="domain" description="CobQ/CobB/MinD/ParA nucleotide binding" evidence="8">
    <location>
        <begin position="9"/>
        <end position="192"/>
    </location>
</feature>
<keyword evidence="6 7" id="KW-0315">Glutamine amidotransferase</keyword>
<dbReference type="InterPro" id="IPR027417">
    <property type="entry name" value="P-loop_NTPase"/>
</dbReference>
<comment type="catalytic activity">
    <reaction evidence="7">
        <text>hydrogenobyrinate + 2 L-glutamine + 2 ATP + 2 H2O = hydrogenobyrinate a,c-diamide + 2 L-glutamate + 2 ADP + 2 phosphate + 2 H(+)</text>
        <dbReference type="Rhea" id="RHEA:12544"/>
        <dbReference type="ChEBI" id="CHEBI:15377"/>
        <dbReference type="ChEBI" id="CHEBI:15378"/>
        <dbReference type="ChEBI" id="CHEBI:29985"/>
        <dbReference type="ChEBI" id="CHEBI:30616"/>
        <dbReference type="ChEBI" id="CHEBI:43474"/>
        <dbReference type="ChEBI" id="CHEBI:58359"/>
        <dbReference type="ChEBI" id="CHEBI:77873"/>
        <dbReference type="ChEBI" id="CHEBI:77874"/>
        <dbReference type="ChEBI" id="CHEBI:456216"/>
        <dbReference type="EC" id="6.3.5.9"/>
    </reaction>
</comment>
<dbReference type="AlphaFoldDB" id="A0A174CQR9"/>
<keyword evidence="5 7" id="KW-0460">Magnesium</keyword>
<dbReference type="UniPathway" id="UPA00148">
    <property type="reaction ID" value="UER00220"/>
</dbReference>
<keyword evidence="7" id="KW-0169">Cobalamin biosynthesis</keyword>
<evidence type="ECO:0000259" key="9">
    <source>
        <dbReference type="Pfam" id="PF07685"/>
    </source>
</evidence>